<evidence type="ECO:0000259" key="3">
    <source>
        <dbReference type="PROSITE" id="PS51729"/>
    </source>
</evidence>
<feature type="domain" description="N-acetyltransferase" evidence="3">
    <location>
        <begin position="35"/>
        <end position="121"/>
    </location>
</feature>
<dbReference type="InterPro" id="IPR045057">
    <property type="entry name" value="Gcn5-rel_NAT"/>
</dbReference>
<dbReference type="SUPFAM" id="SSF55729">
    <property type="entry name" value="Acyl-CoA N-acyltransferases (Nat)"/>
    <property type="match status" value="1"/>
</dbReference>
<feature type="domain" description="N-acetyltransferase" evidence="2">
    <location>
        <begin position="5"/>
        <end position="122"/>
    </location>
</feature>
<dbReference type="CDD" id="cd04301">
    <property type="entry name" value="NAT_SF"/>
    <property type="match status" value="1"/>
</dbReference>
<name>A0ABU9E4D6_9BACT</name>
<protein>
    <submittedName>
        <fullName evidence="4">GNAT family N-acetyltransferase</fullName>
        <ecNumber evidence="4">2.3.1.-</ecNumber>
    </submittedName>
</protein>
<dbReference type="Pfam" id="PF14542">
    <property type="entry name" value="Acetyltransf_CG"/>
    <property type="match status" value="1"/>
</dbReference>
<dbReference type="InterPro" id="IPR031165">
    <property type="entry name" value="GNAT_YJDJ"/>
</dbReference>
<reference evidence="4 5" key="1">
    <citation type="submission" date="2024-02" db="EMBL/GenBank/DDBJ databases">
        <title>A novel Gemmatimonadota bacterium.</title>
        <authorList>
            <person name="Du Z.-J."/>
            <person name="Ye Y.-Q."/>
        </authorList>
    </citation>
    <scope>NUCLEOTIDE SEQUENCE [LARGE SCALE GENOMIC DNA]</scope>
    <source>
        <strain evidence="4 5">DH-20</strain>
    </source>
</reference>
<keyword evidence="4" id="KW-0012">Acyltransferase</keyword>
<comment type="caution">
    <text evidence="4">The sequence shown here is derived from an EMBL/GenBank/DDBJ whole genome shotgun (WGS) entry which is preliminary data.</text>
</comment>
<gene>
    <name evidence="4" type="ORF">WI372_01185</name>
</gene>
<dbReference type="Gene3D" id="3.40.630.30">
    <property type="match status" value="1"/>
</dbReference>
<dbReference type="InterPro" id="IPR016181">
    <property type="entry name" value="Acyl_CoA_acyltransferase"/>
</dbReference>
<dbReference type="Proteomes" id="UP001484239">
    <property type="component" value="Unassembled WGS sequence"/>
</dbReference>
<accession>A0ABU9E4D6</accession>
<keyword evidence="4" id="KW-0808">Transferase</keyword>
<evidence type="ECO:0000313" key="4">
    <source>
        <dbReference type="EMBL" id="MEK9499593.1"/>
    </source>
</evidence>
<proteinExistence type="predicted"/>
<evidence type="ECO:0000313" key="5">
    <source>
        <dbReference type="Proteomes" id="UP001484239"/>
    </source>
</evidence>
<evidence type="ECO:0000256" key="1">
    <source>
        <dbReference type="SAM" id="MobiDB-lite"/>
    </source>
</evidence>
<dbReference type="PROSITE" id="PS51729">
    <property type="entry name" value="GNAT_YJDJ"/>
    <property type="match status" value="1"/>
</dbReference>
<evidence type="ECO:0000259" key="2">
    <source>
        <dbReference type="PROSITE" id="PS51186"/>
    </source>
</evidence>
<dbReference type="PANTHER" id="PTHR31435:SF9">
    <property type="entry name" value="PROTEIN NATD1"/>
    <property type="match status" value="1"/>
</dbReference>
<feature type="region of interest" description="Disordered" evidence="1">
    <location>
        <begin position="1"/>
        <end position="29"/>
    </location>
</feature>
<dbReference type="PROSITE" id="PS51186">
    <property type="entry name" value="GNAT"/>
    <property type="match status" value="1"/>
</dbReference>
<dbReference type="EMBL" id="JBBHLI010000001">
    <property type="protein sequence ID" value="MEK9499593.1"/>
    <property type="molecule type" value="Genomic_DNA"/>
</dbReference>
<dbReference type="RefSeq" id="WP_405276431.1">
    <property type="nucleotide sequence ID" value="NZ_JBBHLI010000001.1"/>
</dbReference>
<dbReference type="EC" id="2.3.1.-" evidence="4"/>
<dbReference type="GO" id="GO:0016746">
    <property type="term" value="F:acyltransferase activity"/>
    <property type="evidence" value="ECO:0007669"/>
    <property type="project" value="UniProtKB-KW"/>
</dbReference>
<keyword evidence="5" id="KW-1185">Reference proteome</keyword>
<sequence>MNSPDDPNDAAYCELPTPKDQRAPSTRSSAPLDIRIDADSGRFVAEVAGAEAFIQYRYEGADVLHLIRTWVPPQARGGGVGALLAEFAMEHAREEGLTVTTSCWFIDQFLDASPQYQDLRAG</sequence>
<dbReference type="PANTHER" id="PTHR31435">
    <property type="entry name" value="PROTEIN NATD1"/>
    <property type="match status" value="1"/>
</dbReference>
<organism evidence="4 5">
    <name type="scientific">Gaopeijia maritima</name>
    <dbReference type="NCBI Taxonomy" id="3119007"/>
    <lineage>
        <taxon>Bacteria</taxon>
        <taxon>Pseudomonadati</taxon>
        <taxon>Gemmatimonadota</taxon>
        <taxon>Longimicrobiia</taxon>
        <taxon>Gaopeijiales</taxon>
        <taxon>Gaopeijiaceae</taxon>
        <taxon>Gaopeijia</taxon>
    </lineage>
</organism>
<dbReference type="InterPro" id="IPR000182">
    <property type="entry name" value="GNAT_dom"/>
</dbReference>